<dbReference type="Pfam" id="PF04311">
    <property type="entry name" value="DUF459"/>
    <property type="match status" value="1"/>
</dbReference>
<dbReference type="Proteomes" id="UP000293296">
    <property type="component" value="Chromosome"/>
</dbReference>
<keyword evidence="2" id="KW-1185">Reference proteome</keyword>
<evidence type="ECO:0000313" key="1">
    <source>
        <dbReference type="EMBL" id="QAZ67956.1"/>
    </source>
</evidence>
<dbReference type="EMBL" id="CP026538">
    <property type="protein sequence ID" value="QAZ67956.1"/>
    <property type="molecule type" value="Genomic_DNA"/>
</dbReference>
<dbReference type="InterPro" id="IPR007407">
    <property type="entry name" value="DUF459"/>
</dbReference>
<dbReference type="PANTHER" id="PTHR30383">
    <property type="entry name" value="THIOESTERASE 1/PROTEASE 1/LYSOPHOSPHOLIPASE L1"/>
    <property type="match status" value="1"/>
</dbReference>
<dbReference type="InterPro" id="IPR051532">
    <property type="entry name" value="Ester_Hydrolysis_Enzymes"/>
</dbReference>
<dbReference type="SUPFAM" id="SSF52266">
    <property type="entry name" value="SGNH hydrolase"/>
    <property type="match status" value="1"/>
</dbReference>
<gene>
    <name evidence="1" type="ORF">C3Y92_12280</name>
</gene>
<proteinExistence type="predicted"/>
<reference evidence="1 2" key="1">
    <citation type="submission" date="2018-02" db="EMBL/GenBank/DDBJ databases">
        <title>Genome sequence of Desulfovibrio carbinolicus DSM 3852.</title>
        <authorList>
            <person name="Wilbanks E."/>
            <person name="Skennerton C.T."/>
            <person name="Orphan V.J."/>
        </authorList>
    </citation>
    <scope>NUCLEOTIDE SEQUENCE [LARGE SCALE GENOMIC DNA]</scope>
    <source>
        <strain evidence="1 2">DSM 3852</strain>
    </source>
</reference>
<protein>
    <submittedName>
        <fullName evidence="1">DUF459 domain-containing protein</fullName>
    </submittedName>
</protein>
<organism evidence="1 2">
    <name type="scientific">Solidesulfovibrio carbinolicus</name>
    <dbReference type="NCBI Taxonomy" id="296842"/>
    <lineage>
        <taxon>Bacteria</taxon>
        <taxon>Pseudomonadati</taxon>
        <taxon>Thermodesulfobacteriota</taxon>
        <taxon>Desulfovibrionia</taxon>
        <taxon>Desulfovibrionales</taxon>
        <taxon>Desulfovibrionaceae</taxon>
        <taxon>Solidesulfovibrio</taxon>
    </lineage>
</organism>
<dbReference type="InterPro" id="IPR036514">
    <property type="entry name" value="SGNH_hydro_sf"/>
</dbReference>
<dbReference type="KEGG" id="dcb:C3Y92_12280"/>
<accession>A0A4P6HMK9</accession>
<dbReference type="AlphaFoldDB" id="A0A4P6HMK9"/>
<dbReference type="OrthoDB" id="445620at2"/>
<sequence length="290" mass="30915">MTTPQPGWPPLRFWTKRHAASIRQRMRNVLDRPCPGRTSPFLSRVFTAALLAACLGAAVFAPEAWAKKQPKDQPAQAEPATAQSLAAAAQPACSPKKILIVGDSFAVGLGMTLEQSLKPRGPVALASKGKVSSGLNSPKFYDWEKALGEFLDAEKPDALVVMLGGNDAKNGKGTPEWSRDFQAKAERFLSIAAGRGVPVAWVGLPPMREKTFSQKAWTANEAMRAACATSKGCRFIDSWDLFADNSGNFSAKKPVAGKAVSLRGKDGVHFSPAGCKLLTDRIATGLPVAP</sequence>
<name>A0A4P6HMK9_9BACT</name>
<dbReference type="Gene3D" id="3.40.50.1110">
    <property type="entry name" value="SGNH hydrolase"/>
    <property type="match status" value="1"/>
</dbReference>
<dbReference type="PANTHER" id="PTHR30383:SF24">
    <property type="entry name" value="THIOESTERASE 1_PROTEASE 1_LYSOPHOSPHOLIPASE L1"/>
    <property type="match status" value="1"/>
</dbReference>
<dbReference type="GO" id="GO:0004622">
    <property type="term" value="F:phosphatidylcholine lysophospholipase activity"/>
    <property type="evidence" value="ECO:0007669"/>
    <property type="project" value="TreeGrafter"/>
</dbReference>
<evidence type="ECO:0000313" key="2">
    <source>
        <dbReference type="Proteomes" id="UP000293296"/>
    </source>
</evidence>